<reference evidence="1" key="1">
    <citation type="submission" date="2014-11" db="EMBL/GenBank/DDBJ databases">
        <authorList>
            <person name="Amaro Gonzalez C."/>
        </authorList>
    </citation>
    <scope>NUCLEOTIDE SEQUENCE</scope>
</reference>
<proteinExistence type="predicted"/>
<dbReference type="EMBL" id="GBXM01053388">
    <property type="protein sequence ID" value="JAH55189.1"/>
    <property type="molecule type" value="Transcribed_RNA"/>
</dbReference>
<dbReference type="AlphaFoldDB" id="A0A0E9TNA9"/>
<name>A0A0E9TNA9_ANGAN</name>
<accession>A0A0E9TNA9</accession>
<organism evidence="1">
    <name type="scientific">Anguilla anguilla</name>
    <name type="common">European freshwater eel</name>
    <name type="synonym">Muraena anguilla</name>
    <dbReference type="NCBI Taxonomy" id="7936"/>
    <lineage>
        <taxon>Eukaryota</taxon>
        <taxon>Metazoa</taxon>
        <taxon>Chordata</taxon>
        <taxon>Craniata</taxon>
        <taxon>Vertebrata</taxon>
        <taxon>Euteleostomi</taxon>
        <taxon>Actinopterygii</taxon>
        <taxon>Neopterygii</taxon>
        <taxon>Teleostei</taxon>
        <taxon>Anguilliformes</taxon>
        <taxon>Anguillidae</taxon>
        <taxon>Anguilla</taxon>
    </lineage>
</organism>
<protein>
    <submittedName>
        <fullName evidence="1">Uncharacterized protein</fullName>
    </submittedName>
</protein>
<reference evidence="1" key="2">
    <citation type="journal article" date="2015" name="Fish Shellfish Immunol.">
        <title>Early steps in the European eel (Anguilla anguilla)-Vibrio vulnificus interaction in the gills: Role of the RtxA13 toxin.</title>
        <authorList>
            <person name="Callol A."/>
            <person name="Pajuelo D."/>
            <person name="Ebbesson L."/>
            <person name="Teles M."/>
            <person name="MacKenzie S."/>
            <person name="Amaro C."/>
        </authorList>
    </citation>
    <scope>NUCLEOTIDE SEQUENCE</scope>
</reference>
<evidence type="ECO:0000313" key="1">
    <source>
        <dbReference type="EMBL" id="JAH55189.1"/>
    </source>
</evidence>
<sequence length="21" mass="2281">MRTLACESTTLICVCLCVFAC</sequence>